<dbReference type="Pfam" id="PF00505">
    <property type="entry name" value="HMG_box"/>
    <property type="match status" value="1"/>
</dbReference>
<dbReference type="GO" id="GO:0005634">
    <property type="term" value="C:nucleus"/>
    <property type="evidence" value="ECO:0007669"/>
    <property type="project" value="UniProtKB-UniRule"/>
</dbReference>
<dbReference type="SMART" id="SM00398">
    <property type="entry name" value="HMG"/>
    <property type="match status" value="1"/>
</dbReference>
<organism evidence="4 5">
    <name type="scientific">Ramphastos sulfuratus</name>
    <dbReference type="NCBI Taxonomy" id="322582"/>
    <lineage>
        <taxon>Eukaryota</taxon>
        <taxon>Metazoa</taxon>
        <taxon>Chordata</taxon>
        <taxon>Craniata</taxon>
        <taxon>Vertebrata</taxon>
        <taxon>Euteleostomi</taxon>
        <taxon>Archelosauria</taxon>
        <taxon>Archosauria</taxon>
        <taxon>Dinosauria</taxon>
        <taxon>Saurischia</taxon>
        <taxon>Theropoda</taxon>
        <taxon>Coelurosauria</taxon>
        <taxon>Aves</taxon>
        <taxon>Neognathae</taxon>
        <taxon>Neoaves</taxon>
        <taxon>Telluraves</taxon>
        <taxon>Coraciimorphae</taxon>
        <taxon>Piciformes</taxon>
        <taxon>Ramphastidae</taxon>
        <taxon>Ramphastos</taxon>
    </lineage>
</organism>
<name>A0A852BX27_9PICI</name>
<comment type="caution">
    <text evidence="4">The sequence shown here is derived from an EMBL/GenBank/DDBJ whole genome shotgun (WGS) entry which is preliminary data.</text>
</comment>
<evidence type="ECO:0000259" key="3">
    <source>
        <dbReference type="PROSITE" id="PS50118"/>
    </source>
</evidence>
<keyword evidence="1" id="KW-0238">DNA-binding</keyword>
<dbReference type="SUPFAM" id="SSF47095">
    <property type="entry name" value="HMG-box"/>
    <property type="match status" value="1"/>
</dbReference>
<dbReference type="CDD" id="cd21977">
    <property type="entry name" value="HMG-box_BHMG1"/>
    <property type="match status" value="1"/>
</dbReference>
<proteinExistence type="predicted"/>
<dbReference type="PANTHER" id="PTHR47658:SF1">
    <property type="entry name" value="MEIOSIS INITIATOR PROTEIN"/>
    <property type="match status" value="1"/>
</dbReference>
<evidence type="ECO:0000256" key="2">
    <source>
        <dbReference type="SAM" id="MobiDB-lite"/>
    </source>
</evidence>
<dbReference type="InterPro" id="IPR036910">
    <property type="entry name" value="HMG_box_dom_sf"/>
</dbReference>
<evidence type="ECO:0000313" key="4">
    <source>
        <dbReference type="EMBL" id="NXP72844.1"/>
    </source>
</evidence>
<dbReference type="EMBL" id="WBNM01011239">
    <property type="protein sequence ID" value="NXP72844.1"/>
    <property type="molecule type" value="Genomic_DNA"/>
</dbReference>
<reference evidence="4" key="1">
    <citation type="submission" date="2019-09" db="EMBL/GenBank/DDBJ databases">
        <title>Bird 10,000 Genomes (B10K) Project - Family phase.</title>
        <authorList>
            <person name="Zhang G."/>
        </authorList>
    </citation>
    <scope>NUCLEOTIDE SEQUENCE</scope>
    <source>
        <strain evidence="4">B10K-DU-001-30</strain>
        <tissue evidence="4">Muscle</tissue>
    </source>
</reference>
<dbReference type="PANTHER" id="PTHR47658">
    <property type="entry name" value="HIGH MOBILITY GROUP B PROTEIN 12-RELATED"/>
    <property type="match status" value="1"/>
</dbReference>
<sequence length="197" mass="21422">TGPYWEAVGWEGAMPLSPPTQQEGLLGLSPSLLASPPPPGPPDEVIRGGFGGTREEGAGQCLCCHHPKTRLFSQAPAVAPYEAVADGSTVTPGVAVGMGGTPQGQRGRGQGAPPRQKKKCVNGFIMFCCMNRKPYMSTHPGLPSTVVTRELAQLWRSLSPRERRPYCLRARRFNRLHDRMMRPERDQDGDKDDDGDT</sequence>
<accession>A0A852BX27</accession>
<protein>
    <submittedName>
        <fullName evidence="4">BHMG1 protein</fullName>
    </submittedName>
</protein>
<evidence type="ECO:0000256" key="1">
    <source>
        <dbReference type="PROSITE-ProRule" id="PRU00267"/>
    </source>
</evidence>
<dbReference type="GO" id="GO:0003677">
    <property type="term" value="F:DNA binding"/>
    <property type="evidence" value="ECO:0007669"/>
    <property type="project" value="UniProtKB-UniRule"/>
</dbReference>
<dbReference type="Gene3D" id="1.10.30.10">
    <property type="entry name" value="High mobility group box domain"/>
    <property type="match status" value="1"/>
</dbReference>
<dbReference type="PROSITE" id="PS50118">
    <property type="entry name" value="HMG_BOX_2"/>
    <property type="match status" value="1"/>
</dbReference>
<gene>
    <name evidence="4" type="primary">Bhmg1</name>
    <name evidence="4" type="ORF">RAMSUL_R14669</name>
</gene>
<feature type="compositionally biased region" description="Low complexity" evidence="2">
    <location>
        <begin position="24"/>
        <end position="34"/>
    </location>
</feature>
<dbReference type="InterPro" id="IPR009071">
    <property type="entry name" value="HMG_box_dom"/>
</dbReference>
<feature type="DNA-binding region" description="HMG box" evidence="1">
    <location>
        <begin position="117"/>
        <end position="185"/>
    </location>
</feature>
<keyword evidence="1" id="KW-0539">Nucleus</keyword>
<feature type="domain" description="HMG box" evidence="3">
    <location>
        <begin position="117"/>
        <end position="185"/>
    </location>
</feature>
<feature type="region of interest" description="Disordered" evidence="2">
    <location>
        <begin position="13"/>
        <end position="40"/>
    </location>
</feature>
<feature type="non-terminal residue" evidence="4">
    <location>
        <position position="1"/>
    </location>
</feature>
<dbReference type="Proteomes" id="UP000611227">
    <property type="component" value="Unassembled WGS sequence"/>
</dbReference>
<feature type="non-terminal residue" evidence="4">
    <location>
        <position position="197"/>
    </location>
</feature>
<dbReference type="AlphaFoldDB" id="A0A852BX27"/>
<keyword evidence="5" id="KW-1185">Reference proteome</keyword>
<evidence type="ECO:0000313" key="5">
    <source>
        <dbReference type="Proteomes" id="UP000611227"/>
    </source>
</evidence>